<sequence length="108" mass="12133">MCLEINKDDEINAFQRDQIEKIISICPKLVSAAAQLDDDHTVASLSSIQACVYYNTMVLMCFNILTYVLNQMKLYADQLPHFIRDNISVDGGDDVSLVTTSSRLQQLS</sequence>
<protein>
    <submittedName>
        <fullName evidence="2">Uncharacterized protein</fullName>
    </submittedName>
</protein>
<name>A0A1A9W5S1_9MUSC</name>
<keyword evidence="1" id="KW-1133">Transmembrane helix</keyword>
<evidence type="ECO:0000313" key="3">
    <source>
        <dbReference type="Proteomes" id="UP000091820"/>
    </source>
</evidence>
<dbReference type="AlphaFoldDB" id="A0A1A9W5S1"/>
<reference evidence="3" key="1">
    <citation type="submission" date="2014-03" db="EMBL/GenBank/DDBJ databases">
        <authorList>
            <person name="Aksoy S."/>
            <person name="Warren W."/>
            <person name="Wilson R.K."/>
        </authorList>
    </citation>
    <scope>NUCLEOTIDE SEQUENCE [LARGE SCALE GENOMIC DNA]</scope>
    <source>
        <strain evidence="3">IAEA</strain>
    </source>
</reference>
<evidence type="ECO:0000256" key="1">
    <source>
        <dbReference type="SAM" id="Phobius"/>
    </source>
</evidence>
<dbReference type="EnsemblMetazoa" id="GBRI007248-RA">
    <property type="protein sequence ID" value="GBRI007248-PA"/>
    <property type="gene ID" value="GBRI007248"/>
</dbReference>
<dbReference type="VEuPathDB" id="VectorBase:GBRI007248"/>
<dbReference type="Proteomes" id="UP000091820">
    <property type="component" value="Unassembled WGS sequence"/>
</dbReference>
<feature type="transmembrane region" description="Helical" evidence="1">
    <location>
        <begin position="52"/>
        <end position="69"/>
    </location>
</feature>
<keyword evidence="3" id="KW-1185">Reference proteome</keyword>
<keyword evidence="1" id="KW-0472">Membrane</keyword>
<accession>A0A1A9W5S1</accession>
<organism evidence="2 3">
    <name type="scientific">Glossina brevipalpis</name>
    <dbReference type="NCBI Taxonomy" id="37001"/>
    <lineage>
        <taxon>Eukaryota</taxon>
        <taxon>Metazoa</taxon>
        <taxon>Ecdysozoa</taxon>
        <taxon>Arthropoda</taxon>
        <taxon>Hexapoda</taxon>
        <taxon>Insecta</taxon>
        <taxon>Pterygota</taxon>
        <taxon>Neoptera</taxon>
        <taxon>Endopterygota</taxon>
        <taxon>Diptera</taxon>
        <taxon>Brachycera</taxon>
        <taxon>Muscomorpha</taxon>
        <taxon>Hippoboscoidea</taxon>
        <taxon>Glossinidae</taxon>
        <taxon>Glossina</taxon>
    </lineage>
</organism>
<reference evidence="2" key="2">
    <citation type="submission" date="2020-05" db="UniProtKB">
        <authorList>
            <consortium name="EnsemblMetazoa"/>
        </authorList>
    </citation>
    <scope>IDENTIFICATION</scope>
    <source>
        <strain evidence="2">IAEA</strain>
    </source>
</reference>
<keyword evidence="1" id="KW-0812">Transmembrane</keyword>
<evidence type="ECO:0000313" key="2">
    <source>
        <dbReference type="EnsemblMetazoa" id="GBRI007248-PA"/>
    </source>
</evidence>
<proteinExistence type="predicted"/>